<dbReference type="PANTHER" id="PTHR35908:SF1">
    <property type="entry name" value="CONSERVED PROTEIN"/>
    <property type="match status" value="1"/>
</dbReference>
<protein>
    <recommendedName>
        <fullName evidence="1">VOC domain-containing protein</fullName>
    </recommendedName>
</protein>
<dbReference type="InterPro" id="IPR029068">
    <property type="entry name" value="Glyas_Bleomycin-R_OHBP_Dase"/>
</dbReference>
<name>A0A852X9B0_9MICO</name>
<dbReference type="Proteomes" id="UP000592181">
    <property type="component" value="Unassembled WGS sequence"/>
</dbReference>
<organism evidence="2 3">
    <name type="scientific">Janibacter alkaliphilus</name>
    <dbReference type="NCBI Taxonomy" id="1069963"/>
    <lineage>
        <taxon>Bacteria</taxon>
        <taxon>Bacillati</taxon>
        <taxon>Actinomycetota</taxon>
        <taxon>Actinomycetes</taxon>
        <taxon>Micrococcales</taxon>
        <taxon>Intrasporangiaceae</taxon>
        <taxon>Janibacter</taxon>
    </lineage>
</organism>
<dbReference type="SUPFAM" id="SSF54593">
    <property type="entry name" value="Glyoxalase/Bleomycin resistance protein/Dihydroxybiphenyl dioxygenase"/>
    <property type="match status" value="1"/>
</dbReference>
<dbReference type="PROSITE" id="PS51819">
    <property type="entry name" value="VOC"/>
    <property type="match status" value="1"/>
</dbReference>
<dbReference type="Pfam" id="PF18029">
    <property type="entry name" value="Glyoxalase_6"/>
    <property type="match status" value="1"/>
</dbReference>
<reference evidence="2 3" key="1">
    <citation type="submission" date="2020-07" db="EMBL/GenBank/DDBJ databases">
        <title>Sequencing the genomes of 1000 actinobacteria strains.</title>
        <authorList>
            <person name="Klenk H.-P."/>
        </authorList>
    </citation>
    <scope>NUCLEOTIDE SEQUENCE [LARGE SCALE GENOMIC DNA]</scope>
    <source>
        <strain evidence="2 3">DSM 24723</strain>
    </source>
</reference>
<proteinExistence type="predicted"/>
<evidence type="ECO:0000259" key="1">
    <source>
        <dbReference type="PROSITE" id="PS51819"/>
    </source>
</evidence>
<dbReference type="InterPro" id="IPR037523">
    <property type="entry name" value="VOC_core"/>
</dbReference>
<dbReference type="Gene3D" id="3.10.180.10">
    <property type="entry name" value="2,3-Dihydroxybiphenyl 1,2-Dioxygenase, domain 1"/>
    <property type="match status" value="1"/>
</dbReference>
<dbReference type="CDD" id="cd06587">
    <property type="entry name" value="VOC"/>
    <property type="match status" value="1"/>
</dbReference>
<feature type="domain" description="VOC" evidence="1">
    <location>
        <begin position="4"/>
        <end position="114"/>
    </location>
</feature>
<dbReference type="AlphaFoldDB" id="A0A852X9B0"/>
<dbReference type="EMBL" id="JACBZX010000001">
    <property type="protein sequence ID" value="NYG38080.1"/>
    <property type="molecule type" value="Genomic_DNA"/>
</dbReference>
<evidence type="ECO:0000313" key="3">
    <source>
        <dbReference type="Proteomes" id="UP000592181"/>
    </source>
</evidence>
<evidence type="ECO:0000313" key="2">
    <source>
        <dbReference type="EMBL" id="NYG38080.1"/>
    </source>
</evidence>
<accession>A0A852X9B0</accession>
<comment type="caution">
    <text evidence="2">The sequence shown here is derived from an EMBL/GenBank/DDBJ whole genome shotgun (WGS) entry which is preliminary data.</text>
</comment>
<keyword evidence="3" id="KW-1185">Reference proteome</keyword>
<sequence length="120" mass="12925">MVLVPQMITVDSNDPRRLARWWAERTDGEVVAENDGWFVVVALPSGLRLGVQHVDDPTPGKNRIHLDLAAADVDAEVEALVAAGATSLGPREISGFRWVTLTDPDGNEFCVAPEGSHDPA</sequence>
<dbReference type="RefSeq" id="WP_179463331.1">
    <property type="nucleotide sequence ID" value="NZ_JACBZX010000001.1"/>
</dbReference>
<dbReference type="PANTHER" id="PTHR35908">
    <property type="entry name" value="HYPOTHETICAL FUSION PROTEIN"/>
    <property type="match status" value="1"/>
</dbReference>
<gene>
    <name evidence="2" type="ORF">BJY28_002549</name>
</gene>
<dbReference type="InterPro" id="IPR041581">
    <property type="entry name" value="Glyoxalase_6"/>
</dbReference>